<proteinExistence type="predicted"/>
<evidence type="ECO:0000313" key="3">
    <source>
        <dbReference type="Proteomes" id="UP000823860"/>
    </source>
</evidence>
<accession>A0A9D2HRV5</accession>
<protein>
    <submittedName>
        <fullName evidence="2">Metallophosphatase domain-containing protein</fullName>
    </submittedName>
</protein>
<dbReference type="EMBL" id="DWZE01000042">
    <property type="protein sequence ID" value="HJA82963.1"/>
    <property type="molecule type" value="Genomic_DNA"/>
</dbReference>
<comment type="caution">
    <text evidence="2">The sequence shown here is derived from an EMBL/GenBank/DDBJ whole genome shotgun (WGS) entry which is preliminary data.</text>
</comment>
<organism evidence="2 3">
    <name type="scientific">Candidatus Bacteroides intestinavium</name>
    <dbReference type="NCBI Taxonomy" id="2838469"/>
    <lineage>
        <taxon>Bacteria</taxon>
        <taxon>Pseudomonadati</taxon>
        <taxon>Bacteroidota</taxon>
        <taxon>Bacteroidia</taxon>
        <taxon>Bacteroidales</taxon>
        <taxon>Bacteroidaceae</taxon>
        <taxon>Bacteroides</taxon>
    </lineage>
</organism>
<gene>
    <name evidence="2" type="ORF">H9785_03170</name>
</gene>
<dbReference type="PANTHER" id="PTHR12905">
    <property type="entry name" value="METALLOPHOSPHOESTERASE"/>
    <property type="match status" value="1"/>
</dbReference>
<reference evidence="2" key="1">
    <citation type="journal article" date="2021" name="PeerJ">
        <title>Extensive microbial diversity within the chicken gut microbiome revealed by metagenomics and culture.</title>
        <authorList>
            <person name="Gilroy R."/>
            <person name="Ravi A."/>
            <person name="Getino M."/>
            <person name="Pursley I."/>
            <person name="Horton D.L."/>
            <person name="Alikhan N.F."/>
            <person name="Baker D."/>
            <person name="Gharbi K."/>
            <person name="Hall N."/>
            <person name="Watson M."/>
            <person name="Adriaenssens E.M."/>
            <person name="Foster-Nyarko E."/>
            <person name="Jarju S."/>
            <person name="Secka A."/>
            <person name="Antonio M."/>
            <person name="Oren A."/>
            <person name="Chaudhuri R.R."/>
            <person name="La Ragione R."/>
            <person name="Hildebrand F."/>
            <person name="Pallen M.J."/>
        </authorList>
    </citation>
    <scope>NUCLEOTIDE SEQUENCE</scope>
    <source>
        <strain evidence="2">ChiHecec1B25-7008</strain>
    </source>
</reference>
<dbReference type="GO" id="GO:0016787">
    <property type="term" value="F:hydrolase activity"/>
    <property type="evidence" value="ECO:0007669"/>
    <property type="project" value="InterPro"/>
</dbReference>
<evidence type="ECO:0000313" key="2">
    <source>
        <dbReference type="EMBL" id="HJA82963.1"/>
    </source>
</evidence>
<feature type="domain" description="Calcineurin-like phosphoesterase" evidence="1">
    <location>
        <begin position="4"/>
        <end position="166"/>
    </location>
</feature>
<name>A0A9D2HRV5_9BACE</name>
<dbReference type="InterPro" id="IPR051693">
    <property type="entry name" value="UPF0046_metallophosphoest"/>
</dbReference>
<dbReference type="Gene3D" id="3.60.21.10">
    <property type="match status" value="1"/>
</dbReference>
<dbReference type="InterPro" id="IPR004843">
    <property type="entry name" value="Calcineurin-like_PHP"/>
</dbReference>
<dbReference type="SUPFAM" id="SSF56300">
    <property type="entry name" value="Metallo-dependent phosphatases"/>
    <property type="match status" value="1"/>
</dbReference>
<sequence>MIQTILHLSDTHGLHRQLHALPDADVLVHSGDFTMAGTEEEAFDFIEWLSSLPHPHKIFIAGNHDDCLYQAQLEGLPEHVHYLCNSGMAIEGLHFYGMPMFVGDDLAGAYEQQIHRIPPGTDILISHQPPLGICDFSGNIHWGNYALLQQITRIKPRIHLFGHIHDARGIEEVDSILYANSALVNDRYELTQEPGTLIHL</sequence>
<dbReference type="Pfam" id="PF00149">
    <property type="entry name" value="Metallophos"/>
    <property type="match status" value="1"/>
</dbReference>
<evidence type="ECO:0000259" key="1">
    <source>
        <dbReference type="Pfam" id="PF00149"/>
    </source>
</evidence>
<dbReference type="AlphaFoldDB" id="A0A9D2HRV5"/>
<dbReference type="PANTHER" id="PTHR12905:SF0">
    <property type="entry name" value="CALCINEURIN-LIKE PHOSPHOESTERASE DOMAIN-CONTAINING PROTEIN"/>
    <property type="match status" value="1"/>
</dbReference>
<dbReference type="Proteomes" id="UP000823860">
    <property type="component" value="Unassembled WGS sequence"/>
</dbReference>
<dbReference type="CDD" id="cd07379">
    <property type="entry name" value="MPP_239FB"/>
    <property type="match status" value="1"/>
</dbReference>
<reference evidence="2" key="2">
    <citation type="submission" date="2021-04" db="EMBL/GenBank/DDBJ databases">
        <authorList>
            <person name="Gilroy R."/>
        </authorList>
    </citation>
    <scope>NUCLEOTIDE SEQUENCE</scope>
    <source>
        <strain evidence="2">ChiHecec1B25-7008</strain>
    </source>
</reference>
<dbReference type="InterPro" id="IPR029052">
    <property type="entry name" value="Metallo-depent_PP-like"/>
</dbReference>